<organism evidence="1">
    <name type="scientific">Bellilinea caldifistulae</name>
    <dbReference type="NCBI Taxonomy" id="360411"/>
    <lineage>
        <taxon>Bacteria</taxon>
        <taxon>Bacillati</taxon>
        <taxon>Chloroflexota</taxon>
        <taxon>Anaerolineae</taxon>
        <taxon>Anaerolineales</taxon>
        <taxon>Anaerolineaceae</taxon>
        <taxon>Bellilinea</taxon>
    </lineage>
</organism>
<reference evidence="1" key="1">
    <citation type="journal article" date="2020" name="mSystems">
        <title>Genome- and Community-Level Interaction Insights into Carbon Utilization and Element Cycling Functions of Hydrothermarchaeota in Hydrothermal Sediment.</title>
        <authorList>
            <person name="Zhou Z."/>
            <person name="Liu Y."/>
            <person name="Xu W."/>
            <person name="Pan J."/>
            <person name="Luo Z.H."/>
            <person name="Li M."/>
        </authorList>
    </citation>
    <scope>NUCLEOTIDE SEQUENCE [LARGE SCALE GENOMIC DNA]</scope>
    <source>
        <strain evidence="1">SpSt-556</strain>
    </source>
</reference>
<evidence type="ECO:0000313" key="1">
    <source>
        <dbReference type="EMBL" id="HGS86770.1"/>
    </source>
</evidence>
<dbReference type="AlphaFoldDB" id="A0A7C4Q2K1"/>
<gene>
    <name evidence="1" type="ORF">ENT17_04050</name>
</gene>
<dbReference type="InterPro" id="IPR043751">
    <property type="entry name" value="DUF5696"/>
</dbReference>
<protein>
    <submittedName>
        <fullName evidence="1">Uncharacterized protein</fullName>
    </submittedName>
</protein>
<dbReference type="EMBL" id="DSXR01000050">
    <property type="protein sequence ID" value="HGS86770.1"/>
    <property type="molecule type" value="Genomic_DNA"/>
</dbReference>
<accession>A0A7C4Q2K1</accession>
<comment type="caution">
    <text evidence="1">The sequence shown here is derived from an EMBL/GenBank/DDBJ whole genome shotgun (WGS) entry which is preliminary data.</text>
</comment>
<dbReference type="Pfam" id="PF18952">
    <property type="entry name" value="DUF5696"/>
    <property type="match status" value="1"/>
</dbReference>
<proteinExistence type="predicted"/>
<sequence>MAERWWRMGLVLALLAGLLGLPRAAVGFCCGETNAHSRIADGWVPSPPAQIPPEFRQVGENDTFILYANPDTLAFKVLDKRSGYLWHSNLDQPAPGDRLNRSWTAFADSAVSIEYLDEKAVNKRISITNASRTLDFRPNGQGFEASLFFTDFGIGLQLIVRLQPDGVHVEVPFASIRQENPAYKLGLLYLYPFMGATRADEVSGYILIPDGSGSLIPLSAATKARTMFYGRYYGPDLGMIALLPFDPNINRPYRLSLPVMGMVHGEGQNAFLSIVEDGAAYAELQVHPSGIITNFNFACHAFIYNQSYFQATNRAGAGVTTLQRETNAFDIRVRYRFLSGAESDYVGMARSYQQFLLEKGWLNKTTDESGQIGIRLEFLGGDKEKVLLWQRMIPMTTVEQMRAILDDLQIRRVEAVYYGWQPLGASSMVGDSLRLDRRLGSLAELRALSEELLQNGGRLYLYADPQAALRDESGYSPRRDLAMAITGVYMLGYNRYKVSYYLNADSLQRQFSRLARQAQEKLSAGLALDQMGTMLYSDFRSRPVLNREQTLRRYQQMLAESPAPLAFYNPNAYVFGRMQAYFDMPLDDSGYIFAAQDVPFLQIVLAGYVPYYGPPLNFSSDPLGDRLRHADYGVYPSFFLSHEETAKILNTSSNWVFTSAYRQWQDEVKETYRWLNDLLAPAVGQPIVARQKLGEGVFATIYANGYRVIVNYTDRPFEVENGLVLPPRDARGLQGGLP</sequence>
<name>A0A7C4Q2K1_9CHLR</name>